<name>A0A645JP46_9ZZZZ</name>
<gene>
    <name evidence="1" type="ORF">SDC9_209820</name>
</gene>
<comment type="caution">
    <text evidence="1">The sequence shown here is derived from an EMBL/GenBank/DDBJ whole genome shotgun (WGS) entry which is preliminary data.</text>
</comment>
<organism evidence="1">
    <name type="scientific">bioreactor metagenome</name>
    <dbReference type="NCBI Taxonomy" id="1076179"/>
    <lineage>
        <taxon>unclassified sequences</taxon>
        <taxon>metagenomes</taxon>
        <taxon>ecological metagenomes</taxon>
    </lineage>
</organism>
<evidence type="ECO:0000313" key="1">
    <source>
        <dbReference type="EMBL" id="MPN62074.1"/>
    </source>
</evidence>
<accession>A0A645JP46</accession>
<dbReference type="AlphaFoldDB" id="A0A645JP46"/>
<protein>
    <submittedName>
        <fullName evidence="1">Uncharacterized protein</fullName>
    </submittedName>
</protein>
<reference evidence="1" key="1">
    <citation type="submission" date="2019-08" db="EMBL/GenBank/DDBJ databases">
        <authorList>
            <person name="Kucharzyk K."/>
            <person name="Murdoch R.W."/>
            <person name="Higgins S."/>
            <person name="Loffler F."/>
        </authorList>
    </citation>
    <scope>NUCLEOTIDE SEQUENCE</scope>
</reference>
<proteinExistence type="predicted"/>
<dbReference type="EMBL" id="VSSQ01139580">
    <property type="protein sequence ID" value="MPN62074.1"/>
    <property type="molecule type" value="Genomic_DNA"/>
</dbReference>
<sequence length="98" mass="10570">MRVKREHGAAHRTVGDLVTCGGAYVVIHLGHLGLPVSLREHVPEIDVHEILAAHVRADYTVLAGVQQYLGPLGIGIGHDGFQFVIIRIAHTGSLESCF</sequence>